<proteinExistence type="predicted"/>
<evidence type="ECO:0000313" key="1">
    <source>
        <dbReference type="EMBL" id="ASA22598.1"/>
    </source>
</evidence>
<organism evidence="1 2">
    <name type="scientific">Paenibacillus donghaensis</name>
    <dbReference type="NCBI Taxonomy" id="414771"/>
    <lineage>
        <taxon>Bacteria</taxon>
        <taxon>Bacillati</taxon>
        <taxon>Bacillota</taxon>
        <taxon>Bacilli</taxon>
        <taxon>Bacillales</taxon>
        <taxon>Paenibacillaceae</taxon>
        <taxon>Paenibacillus</taxon>
    </lineage>
</organism>
<dbReference type="Proteomes" id="UP000249890">
    <property type="component" value="Chromosome"/>
</dbReference>
<keyword evidence="2" id="KW-1185">Reference proteome</keyword>
<dbReference type="AlphaFoldDB" id="A0A2Z2KTA4"/>
<gene>
    <name evidence="1" type="ORF">B9T62_18500</name>
</gene>
<dbReference type="EMBL" id="CP021780">
    <property type="protein sequence ID" value="ASA22598.1"/>
    <property type="molecule type" value="Genomic_DNA"/>
</dbReference>
<protein>
    <submittedName>
        <fullName evidence="1">Uncharacterized protein</fullName>
    </submittedName>
</protein>
<sequence length="59" mass="7309">MSEIDIWSSESLLQKRIRKYKLIYFFSRSKKIKEKITDAISQIERMKNAEFTIRVKYRY</sequence>
<dbReference type="RefSeq" id="WP_087916596.1">
    <property type="nucleotide sequence ID" value="NZ_CP021780.1"/>
</dbReference>
<name>A0A2Z2KTA4_9BACL</name>
<dbReference type="KEGG" id="pdh:B9T62_18500"/>
<evidence type="ECO:0000313" key="2">
    <source>
        <dbReference type="Proteomes" id="UP000249890"/>
    </source>
</evidence>
<reference evidence="1 2" key="1">
    <citation type="submission" date="2017-06" db="EMBL/GenBank/DDBJ databases">
        <title>Complete genome sequence of Paenibacillus donghaensis KCTC 13049T isolated from East Sea sediment, South Korea.</title>
        <authorList>
            <person name="Jung B.K."/>
            <person name="Hong S.-J."/>
            <person name="Shin J.-H."/>
        </authorList>
    </citation>
    <scope>NUCLEOTIDE SEQUENCE [LARGE SCALE GENOMIC DNA]</scope>
    <source>
        <strain evidence="1 2">KCTC 13049</strain>
    </source>
</reference>
<accession>A0A2Z2KTA4</accession>